<name>A0A438DRL2_VITVI</name>
<evidence type="ECO:0000313" key="1">
    <source>
        <dbReference type="EMBL" id="RVW38101.1"/>
    </source>
</evidence>
<gene>
    <name evidence="1" type="ORF">CK203_095118</name>
</gene>
<comment type="caution">
    <text evidence="1">The sequence shown here is derived from an EMBL/GenBank/DDBJ whole genome shotgun (WGS) entry which is preliminary data.</text>
</comment>
<sequence length="63" mass="7350">MEDLASELGAKRWRFVSEMGASWKQIIIGKYAEDEWGWHYQEVRNKYGLGYGSYQEGLGDCQQ</sequence>
<dbReference type="Proteomes" id="UP000288805">
    <property type="component" value="Unassembled WGS sequence"/>
</dbReference>
<proteinExistence type="predicted"/>
<dbReference type="EMBL" id="QGNW01001514">
    <property type="protein sequence ID" value="RVW38101.1"/>
    <property type="molecule type" value="Genomic_DNA"/>
</dbReference>
<reference evidence="1 2" key="1">
    <citation type="journal article" date="2018" name="PLoS Genet.">
        <title>Population sequencing reveals clonal diversity and ancestral inbreeding in the grapevine cultivar Chardonnay.</title>
        <authorList>
            <person name="Roach M.J."/>
            <person name="Johnson D.L."/>
            <person name="Bohlmann J."/>
            <person name="van Vuuren H.J."/>
            <person name="Jones S.J."/>
            <person name="Pretorius I.S."/>
            <person name="Schmidt S.A."/>
            <person name="Borneman A.R."/>
        </authorList>
    </citation>
    <scope>NUCLEOTIDE SEQUENCE [LARGE SCALE GENOMIC DNA]</scope>
    <source>
        <strain evidence="2">cv. Chardonnay</strain>
        <tissue evidence="1">Leaf</tissue>
    </source>
</reference>
<dbReference type="AlphaFoldDB" id="A0A438DRL2"/>
<accession>A0A438DRL2</accession>
<evidence type="ECO:0000313" key="2">
    <source>
        <dbReference type="Proteomes" id="UP000288805"/>
    </source>
</evidence>
<protein>
    <submittedName>
        <fullName evidence="1">Uncharacterized protein</fullName>
    </submittedName>
</protein>
<organism evidence="1 2">
    <name type="scientific">Vitis vinifera</name>
    <name type="common">Grape</name>
    <dbReference type="NCBI Taxonomy" id="29760"/>
    <lineage>
        <taxon>Eukaryota</taxon>
        <taxon>Viridiplantae</taxon>
        <taxon>Streptophyta</taxon>
        <taxon>Embryophyta</taxon>
        <taxon>Tracheophyta</taxon>
        <taxon>Spermatophyta</taxon>
        <taxon>Magnoliopsida</taxon>
        <taxon>eudicotyledons</taxon>
        <taxon>Gunneridae</taxon>
        <taxon>Pentapetalae</taxon>
        <taxon>rosids</taxon>
        <taxon>Vitales</taxon>
        <taxon>Vitaceae</taxon>
        <taxon>Viteae</taxon>
        <taxon>Vitis</taxon>
    </lineage>
</organism>